<feature type="non-terminal residue" evidence="1">
    <location>
        <position position="1"/>
    </location>
</feature>
<name>A0A0B7BGS1_9EUPU</name>
<dbReference type="AlphaFoldDB" id="A0A0B7BGS1"/>
<reference evidence="1" key="1">
    <citation type="submission" date="2014-12" db="EMBL/GenBank/DDBJ databases">
        <title>Insight into the proteome of Arion vulgaris.</title>
        <authorList>
            <person name="Aradska J."/>
            <person name="Bulat T."/>
            <person name="Smidak R."/>
            <person name="Sarate P."/>
            <person name="Gangsoo J."/>
            <person name="Sialana F."/>
            <person name="Bilban M."/>
            <person name="Lubec G."/>
        </authorList>
    </citation>
    <scope>NUCLEOTIDE SEQUENCE</scope>
    <source>
        <tissue evidence="1">Skin</tissue>
    </source>
</reference>
<organism evidence="1">
    <name type="scientific">Arion vulgaris</name>
    <dbReference type="NCBI Taxonomy" id="1028688"/>
    <lineage>
        <taxon>Eukaryota</taxon>
        <taxon>Metazoa</taxon>
        <taxon>Spiralia</taxon>
        <taxon>Lophotrochozoa</taxon>
        <taxon>Mollusca</taxon>
        <taxon>Gastropoda</taxon>
        <taxon>Heterobranchia</taxon>
        <taxon>Euthyneura</taxon>
        <taxon>Panpulmonata</taxon>
        <taxon>Eupulmonata</taxon>
        <taxon>Stylommatophora</taxon>
        <taxon>Helicina</taxon>
        <taxon>Arionoidea</taxon>
        <taxon>Arionidae</taxon>
        <taxon>Arion</taxon>
    </lineage>
</organism>
<protein>
    <submittedName>
        <fullName evidence="1">Uncharacterized protein</fullName>
    </submittedName>
</protein>
<accession>A0A0B7BGS1</accession>
<sequence length="66" mass="7579">KKIRRDLVKMAWKALDADLCFPRCEEEYNLSSVEGAHMDTQEFAVMSGISNNSQLIAINHFHIAQR</sequence>
<dbReference type="EMBL" id="HACG01045197">
    <property type="protein sequence ID" value="CEK92062.1"/>
    <property type="molecule type" value="Transcribed_RNA"/>
</dbReference>
<evidence type="ECO:0000313" key="1">
    <source>
        <dbReference type="EMBL" id="CEK92062.1"/>
    </source>
</evidence>
<gene>
    <name evidence="1" type="primary">ORF186327</name>
</gene>
<proteinExistence type="predicted"/>